<dbReference type="Proteomes" id="UP001501729">
    <property type="component" value="Unassembled WGS sequence"/>
</dbReference>
<gene>
    <name evidence="1" type="ORF">GCM10025751_51590</name>
</gene>
<evidence type="ECO:0000313" key="1">
    <source>
        <dbReference type="EMBL" id="GAA5063247.1"/>
    </source>
</evidence>
<evidence type="ECO:0000313" key="2">
    <source>
        <dbReference type="Proteomes" id="UP001501729"/>
    </source>
</evidence>
<proteinExistence type="predicted"/>
<dbReference type="InterPro" id="IPR010985">
    <property type="entry name" value="Ribbon_hlx_hlx"/>
</dbReference>
<dbReference type="SUPFAM" id="SSF47598">
    <property type="entry name" value="Ribbon-helix-helix"/>
    <property type="match status" value="1"/>
</dbReference>
<protein>
    <recommendedName>
        <fullName evidence="3">CopG family transcriptional regulator</fullName>
    </recommendedName>
</protein>
<sequence length="80" mass="9019">MIMSMATFEVALPDRIESDIDRLVEQGDFLNREQAIEELLTLGLSAQETGDESEAELDENLFTQAVDEQQDPADQYNDPL</sequence>
<dbReference type="Pfam" id="PF23434">
    <property type="entry name" value="DUF7120"/>
    <property type="match status" value="1"/>
</dbReference>
<accession>A0AAV3UQC0</accession>
<dbReference type="AlphaFoldDB" id="A0AAV3UQC0"/>
<dbReference type="EMBL" id="BAABKX010000024">
    <property type="protein sequence ID" value="GAA5063247.1"/>
    <property type="molecule type" value="Genomic_DNA"/>
</dbReference>
<evidence type="ECO:0008006" key="3">
    <source>
        <dbReference type="Google" id="ProtNLM"/>
    </source>
</evidence>
<reference evidence="1 2" key="1">
    <citation type="journal article" date="2019" name="Int. J. Syst. Evol. Microbiol.">
        <title>The Global Catalogue of Microorganisms (GCM) 10K type strain sequencing project: providing services to taxonomists for standard genome sequencing and annotation.</title>
        <authorList>
            <consortium name="The Broad Institute Genomics Platform"/>
            <consortium name="The Broad Institute Genome Sequencing Center for Infectious Disease"/>
            <person name="Wu L."/>
            <person name="Ma J."/>
        </authorList>
    </citation>
    <scope>NUCLEOTIDE SEQUENCE [LARGE SCALE GENOMIC DNA]</scope>
    <source>
        <strain evidence="1 2">JCM 17504</strain>
    </source>
</reference>
<comment type="caution">
    <text evidence="1">The sequence shown here is derived from an EMBL/GenBank/DDBJ whole genome shotgun (WGS) entry which is preliminary data.</text>
</comment>
<keyword evidence="2" id="KW-1185">Reference proteome</keyword>
<dbReference type="GO" id="GO:0006355">
    <property type="term" value="P:regulation of DNA-templated transcription"/>
    <property type="evidence" value="ECO:0007669"/>
    <property type="project" value="InterPro"/>
</dbReference>
<dbReference type="InterPro" id="IPR055544">
    <property type="entry name" value="DUF7120"/>
</dbReference>
<dbReference type="CDD" id="cd22231">
    <property type="entry name" value="RHH_NikR_HicB-like"/>
    <property type="match status" value="1"/>
</dbReference>
<organism evidence="1 2">
    <name type="scientific">Haladaptatus pallidirubidus</name>
    <dbReference type="NCBI Taxonomy" id="1008152"/>
    <lineage>
        <taxon>Archaea</taxon>
        <taxon>Methanobacteriati</taxon>
        <taxon>Methanobacteriota</taxon>
        <taxon>Stenosarchaea group</taxon>
        <taxon>Halobacteria</taxon>
        <taxon>Halobacteriales</taxon>
        <taxon>Haladaptataceae</taxon>
        <taxon>Haladaptatus</taxon>
    </lineage>
</organism>
<name>A0AAV3UQC0_9EURY</name>